<dbReference type="PROSITE" id="PS00211">
    <property type="entry name" value="ABC_TRANSPORTER_1"/>
    <property type="match status" value="1"/>
</dbReference>
<dbReference type="PROSITE" id="PS50893">
    <property type="entry name" value="ABC_TRANSPORTER_2"/>
    <property type="match status" value="1"/>
</dbReference>
<dbReference type="InterPro" id="IPR003593">
    <property type="entry name" value="AAA+_ATPase"/>
</dbReference>
<comment type="subcellular location">
    <subcellularLocation>
        <location evidence="1">Cell membrane</location>
    </subcellularLocation>
</comment>
<dbReference type="InterPro" id="IPR050763">
    <property type="entry name" value="ABC_transporter_ATP-binding"/>
</dbReference>
<dbReference type="PANTHER" id="PTHR42711">
    <property type="entry name" value="ABC TRANSPORTER ATP-BINDING PROTEIN"/>
    <property type="match status" value="1"/>
</dbReference>
<dbReference type="Gene3D" id="3.40.50.300">
    <property type="entry name" value="P-loop containing nucleotide triphosphate hydrolases"/>
    <property type="match status" value="1"/>
</dbReference>
<dbReference type="SUPFAM" id="SSF52540">
    <property type="entry name" value="P-loop containing nucleoside triphosphate hydrolases"/>
    <property type="match status" value="1"/>
</dbReference>
<evidence type="ECO:0000256" key="6">
    <source>
        <dbReference type="ARBA" id="ARBA00022967"/>
    </source>
</evidence>
<evidence type="ECO:0000256" key="2">
    <source>
        <dbReference type="ARBA" id="ARBA00022448"/>
    </source>
</evidence>
<dbReference type="InterPro" id="IPR027417">
    <property type="entry name" value="P-loop_NTPase"/>
</dbReference>
<dbReference type="PANTHER" id="PTHR42711:SF18">
    <property type="entry name" value="ABC TRANSPORTER, ATP-BINDING PROTEIN"/>
    <property type="match status" value="1"/>
</dbReference>
<proteinExistence type="predicted"/>
<evidence type="ECO:0000313" key="10">
    <source>
        <dbReference type="Proteomes" id="UP000000663"/>
    </source>
</evidence>
<dbReference type="GO" id="GO:0005886">
    <property type="term" value="C:plasma membrane"/>
    <property type="evidence" value="ECO:0007669"/>
    <property type="project" value="UniProtKB-SubCell"/>
</dbReference>
<dbReference type="InterPro" id="IPR003439">
    <property type="entry name" value="ABC_transporter-like_ATP-bd"/>
</dbReference>
<dbReference type="FunFam" id="3.40.50.300:FF:000589">
    <property type="entry name" value="ABC transporter, ATP-binding subunit"/>
    <property type="match status" value="1"/>
</dbReference>
<keyword evidence="5" id="KW-0067">ATP-binding</keyword>
<sequence>MSAFTLPYEASAMIEVKDLTFTYPGGKKEAVRNISFEVKPGEIFGFLGPSGAGKSTTQKILTGQLTGYRGKVAVMGRDVSSWKSSFYEKVGVSFEIPNHYLKLTALENLNYFRSLYSGETEDPMELLKLVGLETDANNRVAQFSKGMKVRLGFIRALLNKPDLLFLDEPTSGLDPVNSRIIRDIILRKKTEGKTIFLTTHNMALADELCDRVAFIVDGEIKLIDSPRQLKLQHGRRVVRVEYSENSHVETREFNLKDLGDNAEFLALLRSNSVQTIHTEEATLEDIFIKATGRSLA</sequence>
<dbReference type="Proteomes" id="UP000000663">
    <property type="component" value="Chromosome"/>
</dbReference>
<organism evidence="9 10">
    <name type="scientific">Methanocella arvoryzae (strain DSM 22066 / NBRC 105507 / MRE50)</name>
    <dbReference type="NCBI Taxonomy" id="351160"/>
    <lineage>
        <taxon>Archaea</taxon>
        <taxon>Methanobacteriati</taxon>
        <taxon>Methanobacteriota</taxon>
        <taxon>Stenosarchaea group</taxon>
        <taxon>Methanomicrobia</taxon>
        <taxon>Methanocellales</taxon>
        <taxon>Methanocellaceae</taxon>
        <taxon>Methanocella</taxon>
    </lineage>
</organism>
<dbReference type="AlphaFoldDB" id="Q0W5F2"/>
<dbReference type="EMBL" id="AM114193">
    <property type="protein sequence ID" value="CAJ36391.1"/>
    <property type="molecule type" value="Genomic_DNA"/>
</dbReference>
<dbReference type="InterPro" id="IPR017871">
    <property type="entry name" value="ABC_transporter-like_CS"/>
</dbReference>
<accession>Q0W5F2</accession>
<dbReference type="GO" id="GO:0005524">
    <property type="term" value="F:ATP binding"/>
    <property type="evidence" value="ECO:0007669"/>
    <property type="project" value="UniProtKB-KW"/>
</dbReference>
<gene>
    <name evidence="9" type="ORF">RCIX1069</name>
</gene>
<keyword evidence="7" id="KW-0472">Membrane</keyword>
<reference evidence="9 10" key="1">
    <citation type="journal article" date="2006" name="Science">
        <title>Genome of rice cluster I archaea -- the key methane producers in the rice rhizosphere.</title>
        <authorList>
            <person name="Erkel C."/>
            <person name="Kube M."/>
            <person name="Reinhardt R."/>
            <person name="Liesack W."/>
        </authorList>
    </citation>
    <scope>NUCLEOTIDE SEQUENCE [LARGE SCALE GENOMIC DNA]</scope>
    <source>
        <strain evidence="10">DSM 22066 / NBRC 105507 / MRE50</strain>
    </source>
</reference>
<dbReference type="CDD" id="cd03230">
    <property type="entry name" value="ABC_DR_subfamily_A"/>
    <property type="match status" value="1"/>
</dbReference>
<keyword evidence="3" id="KW-1003">Cell membrane</keyword>
<dbReference type="KEGG" id="rci:RCIX1069"/>
<keyword evidence="2" id="KW-0813">Transport</keyword>
<evidence type="ECO:0000256" key="7">
    <source>
        <dbReference type="ARBA" id="ARBA00023136"/>
    </source>
</evidence>
<feature type="domain" description="ABC transporter" evidence="8">
    <location>
        <begin position="14"/>
        <end position="242"/>
    </location>
</feature>
<dbReference type="SMART" id="SM00382">
    <property type="entry name" value="AAA"/>
    <property type="match status" value="1"/>
</dbReference>
<keyword evidence="4" id="KW-0547">Nucleotide-binding</keyword>
<protein>
    <submittedName>
        <fullName evidence="9">ABC-type transport system, ATPase component</fullName>
    </submittedName>
</protein>
<evidence type="ECO:0000259" key="8">
    <source>
        <dbReference type="PROSITE" id="PS50893"/>
    </source>
</evidence>
<dbReference type="GO" id="GO:0016887">
    <property type="term" value="F:ATP hydrolysis activity"/>
    <property type="evidence" value="ECO:0007669"/>
    <property type="project" value="InterPro"/>
</dbReference>
<evidence type="ECO:0000313" key="9">
    <source>
        <dbReference type="EMBL" id="CAJ36391.1"/>
    </source>
</evidence>
<keyword evidence="10" id="KW-1185">Reference proteome</keyword>
<dbReference type="PATRIC" id="fig|351160.9.peg.1848"/>
<dbReference type="eggNOG" id="arCOG00194">
    <property type="taxonomic scope" value="Archaea"/>
</dbReference>
<evidence type="ECO:0000256" key="4">
    <source>
        <dbReference type="ARBA" id="ARBA00022741"/>
    </source>
</evidence>
<dbReference type="Pfam" id="PF00005">
    <property type="entry name" value="ABC_tran"/>
    <property type="match status" value="1"/>
</dbReference>
<evidence type="ECO:0000256" key="1">
    <source>
        <dbReference type="ARBA" id="ARBA00004236"/>
    </source>
</evidence>
<evidence type="ECO:0000256" key="5">
    <source>
        <dbReference type="ARBA" id="ARBA00022840"/>
    </source>
</evidence>
<name>Q0W5F2_METAR</name>
<keyword evidence="6" id="KW-1278">Translocase</keyword>
<evidence type="ECO:0000256" key="3">
    <source>
        <dbReference type="ARBA" id="ARBA00022475"/>
    </source>
</evidence>
<dbReference type="STRING" id="351160.RCIX1069"/>